<accession>V6I919</accession>
<gene>
    <name evidence="1" type="ORF">LEP1GSC062_0681</name>
</gene>
<reference evidence="1" key="1">
    <citation type="submission" date="2013-05" db="EMBL/GenBank/DDBJ databases">
        <authorList>
            <person name="Harkins D.M."/>
            <person name="Durkin A.S."/>
            <person name="Brinkac L.M."/>
            <person name="Haft D.H."/>
            <person name="Selengut J.D."/>
            <person name="Sanka R."/>
            <person name="DePew J."/>
            <person name="Purushe J."/>
            <person name="Hartskeerl R.A."/>
            <person name="Ahmed A."/>
            <person name="van der Linden H."/>
            <person name="Goris M.G.A."/>
            <person name="Vinetz J.M."/>
            <person name="Sutton G.G."/>
            <person name="Nierman W.C."/>
            <person name="Fouts D.E."/>
        </authorList>
    </citation>
    <scope>NUCLEOTIDE SEQUENCE [LARGE SCALE GENOMIC DNA]</scope>
    <source>
        <strain evidence="1">L 60</strain>
    </source>
</reference>
<comment type="caution">
    <text evidence="1">The sequence shown here is derived from an EMBL/GenBank/DDBJ whole genome shotgun (WGS) entry which is preliminary data.</text>
</comment>
<name>V6I919_9LEPT</name>
<sequence length="50" mass="5941">MIESKIKKQKDIANFSKFLFRQILGKLMIVWDRINIHRSFVVTGFITSLE</sequence>
<protein>
    <submittedName>
        <fullName evidence="1">Uncharacterized protein</fullName>
    </submittedName>
</protein>
<evidence type="ECO:0000313" key="2">
    <source>
        <dbReference type="Proteomes" id="UP000018747"/>
    </source>
</evidence>
<evidence type="ECO:0000313" key="1">
    <source>
        <dbReference type="EMBL" id="EQA63904.1"/>
    </source>
</evidence>
<proteinExistence type="predicted"/>
<dbReference type="EMBL" id="AHMT02000015">
    <property type="protein sequence ID" value="EQA63904.1"/>
    <property type="molecule type" value="Genomic_DNA"/>
</dbReference>
<keyword evidence="2" id="KW-1185">Reference proteome</keyword>
<organism evidence="1 2">
    <name type="scientific">Leptospira alexanderi serovar Manhao 3 str. L 60</name>
    <dbReference type="NCBI Taxonomy" id="1049759"/>
    <lineage>
        <taxon>Bacteria</taxon>
        <taxon>Pseudomonadati</taxon>
        <taxon>Spirochaetota</taxon>
        <taxon>Spirochaetia</taxon>
        <taxon>Leptospirales</taxon>
        <taxon>Leptospiraceae</taxon>
        <taxon>Leptospira</taxon>
    </lineage>
</organism>
<dbReference type="Proteomes" id="UP000018747">
    <property type="component" value="Unassembled WGS sequence"/>
</dbReference>
<dbReference type="AlphaFoldDB" id="V6I919"/>